<sequence>MVDNGNGLPNDKTEEQDTGQRDNGGLEFGENAEQAVNVCVVCGGLLIGRNTVNKHGFAITGRIADFDGEWQVGFST</sequence>
<dbReference type="EMBL" id="KU736878">
    <property type="protein sequence ID" value="AMP42467.1"/>
    <property type="molecule type" value="Genomic_DNA"/>
</dbReference>
<reference evidence="2" key="1">
    <citation type="journal article" date="2016" name="Appl. Environ. Microbiol.">
        <title>Diversity of the Tetracycline Mobilome within a Chinese Pig Manure Sample.</title>
        <authorList>
            <person name="Leclercq S.O."/>
            <person name="Wang C."/>
            <person name="Zhu Y."/>
            <person name="Wu H."/>
            <person name="Du X."/>
            <person name="Liu Z."/>
            <person name="Feng J."/>
        </authorList>
    </citation>
    <scope>NUCLEOTIDE SEQUENCE</scope>
</reference>
<feature type="compositionally biased region" description="Basic and acidic residues" evidence="1">
    <location>
        <begin position="11"/>
        <end position="20"/>
    </location>
</feature>
<evidence type="ECO:0000313" key="2">
    <source>
        <dbReference type="EMBL" id="AMP42467.1"/>
    </source>
</evidence>
<proteinExistence type="predicted"/>
<protein>
    <submittedName>
        <fullName evidence="2">Uncharacterized protein</fullName>
    </submittedName>
</protein>
<feature type="region of interest" description="Disordered" evidence="1">
    <location>
        <begin position="1"/>
        <end position="27"/>
    </location>
</feature>
<dbReference type="AlphaFoldDB" id="A0A142BWH9"/>
<accession>A0A142BWH9</accession>
<organism evidence="2">
    <name type="scientific">uncultured bacterium IN-13</name>
    <dbReference type="NCBI Taxonomy" id="1805591"/>
    <lineage>
        <taxon>Bacteria</taxon>
        <taxon>environmental samples</taxon>
    </lineage>
</organism>
<name>A0A142BWH9_9BACT</name>
<evidence type="ECO:0000256" key="1">
    <source>
        <dbReference type="SAM" id="MobiDB-lite"/>
    </source>
</evidence>